<evidence type="ECO:0000313" key="3">
    <source>
        <dbReference type="Proteomes" id="UP001139089"/>
    </source>
</evidence>
<protein>
    <recommendedName>
        <fullName evidence="4">Yip1 domain-containing protein</fullName>
    </recommendedName>
</protein>
<feature type="transmembrane region" description="Helical" evidence="1">
    <location>
        <begin position="71"/>
        <end position="96"/>
    </location>
</feature>
<name>A0A9X1NRE1_9HYPH</name>
<dbReference type="Proteomes" id="UP001139089">
    <property type="component" value="Unassembled WGS sequence"/>
</dbReference>
<proteinExistence type="predicted"/>
<comment type="caution">
    <text evidence="2">The sequence shown here is derived from an EMBL/GenBank/DDBJ whole genome shotgun (WGS) entry which is preliminary data.</text>
</comment>
<keyword evidence="1" id="KW-0812">Transmembrane</keyword>
<dbReference type="AlphaFoldDB" id="A0A9X1NRE1"/>
<evidence type="ECO:0000256" key="1">
    <source>
        <dbReference type="SAM" id="Phobius"/>
    </source>
</evidence>
<feature type="transmembrane region" description="Helical" evidence="1">
    <location>
        <begin position="140"/>
        <end position="157"/>
    </location>
</feature>
<reference evidence="2" key="1">
    <citation type="submission" date="2021-12" db="EMBL/GenBank/DDBJ databases">
        <authorList>
            <person name="Li Y."/>
        </authorList>
    </citation>
    <scope>NUCLEOTIDE SEQUENCE</scope>
    <source>
        <strain evidence="2">DKSPLA3</strain>
    </source>
</reference>
<keyword evidence="3" id="KW-1185">Reference proteome</keyword>
<feature type="transmembrane region" description="Helical" evidence="1">
    <location>
        <begin position="108"/>
        <end position="134"/>
    </location>
</feature>
<keyword evidence="1" id="KW-1133">Transmembrane helix</keyword>
<feature type="transmembrane region" description="Helical" evidence="1">
    <location>
        <begin position="169"/>
        <end position="187"/>
    </location>
</feature>
<organism evidence="2 3">
    <name type="scientific">Rhizobium quercicola</name>
    <dbReference type="NCBI Taxonomy" id="2901226"/>
    <lineage>
        <taxon>Bacteria</taxon>
        <taxon>Pseudomonadati</taxon>
        <taxon>Pseudomonadota</taxon>
        <taxon>Alphaproteobacteria</taxon>
        <taxon>Hyphomicrobiales</taxon>
        <taxon>Rhizobiaceae</taxon>
        <taxon>Rhizobium/Agrobacterium group</taxon>
        <taxon>Rhizobium</taxon>
    </lineage>
</organism>
<dbReference type="EMBL" id="JAJOZR010000003">
    <property type="protein sequence ID" value="MCD7108644.1"/>
    <property type="molecule type" value="Genomic_DNA"/>
</dbReference>
<sequence length="199" mass="21495">MPQLDEIGIYLRGVWMLVLGKPEGFDWLDLSASGVWRSFAAILWCLPAMAVSWSAWRMFYLANMPDGSTAGLAFIAKLFIVDVATWILPILLIVLLARPLGYGQALGAIIVVTNWLSIPTFYGMAFPAAIRLVVPGSEGLTGMLSLIALVAIIIAIFRVLKVITGGDQTLLAATLSALFILPSLMIGEMLQRSFGLLPA</sequence>
<dbReference type="RefSeq" id="WP_113149302.1">
    <property type="nucleotide sequence ID" value="NZ_JAJOZR010000003.1"/>
</dbReference>
<accession>A0A9X1NRE1</accession>
<keyword evidence="1" id="KW-0472">Membrane</keyword>
<gene>
    <name evidence="2" type="ORF">LRX75_06275</name>
</gene>
<evidence type="ECO:0008006" key="4">
    <source>
        <dbReference type="Google" id="ProtNLM"/>
    </source>
</evidence>
<feature type="transmembrane region" description="Helical" evidence="1">
    <location>
        <begin position="39"/>
        <end position="59"/>
    </location>
</feature>
<evidence type="ECO:0000313" key="2">
    <source>
        <dbReference type="EMBL" id="MCD7108644.1"/>
    </source>
</evidence>